<dbReference type="PIRSF" id="PIRSF029394">
    <property type="entry name" value="UCP029394"/>
    <property type="match status" value="1"/>
</dbReference>
<evidence type="ECO:0000313" key="1">
    <source>
        <dbReference type="EMBL" id="AOZ10063.1"/>
    </source>
</evidence>
<gene>
    <name evidence="1" type="ORF">BKK80_30890</name>
</gene>
<dbReference type="InterPro" id="IPR032710">
    <property type="entry name" value="NTF2-like_dom_sf"/>
</dbReference>
<dbReference type="Proteomes" id="UP000177515">
    <property type="component" value="Chromosome 2"/>
</dbReference>
<dbReference type="Gene3D" id="3.10.450.50">
    <property type="match status" value="1"/>
</dbReference>
<accession>A0ABN4TS26</accession>
<dbReference type="InterPro" id="IPR016918">
    <property type="entry name" value="UCP029394"/>
</dbReference>
<reference evidence="1 2" key="1">
    <citation type="submission" date="2016-10" db="EMBL/GenBank/DDBJ databases">
        <title>Complete genome sequences of three Cupriavidus strains isolated from various Malaysian environments.</title>
        <authorList>
            <person name="Abdullah A.A.-A."/>
            <person name="Shafie N.A.H."/>
            <person name="Lau N.S."/>
        </authorList>
    </citation>
    <scope>NUCLEOTIDE SEQUENCE [LARGE SCALE GENOMIC DNA]</scope>
    <source>
        <strain evidence="1 2">USMAA1020</strain>
    </source>
</reference>
<dbReference type="EMBL" id="CP017755">
    <property type="protein sequence ID" value="AOZ10063.1"/>
    <property type="molecule type" value="Genomic_DNA"/>
</dbReference>
<protein>
    <submittedName>
        <fullName evidence="1">DUF4440 domain-containing protein</fullName>
    </submittedName>
</protein>
<evidence type="ECO:0000313" key="2">
    <source>
        <dbReference type="Proteomes" id="UP000177515"/>
    </source>
</evidence>
<sequence length="135" mass="14555">MPPHNPFFQEVVDAHVDIEQWLSGRAGPARLDALLARFSPRFSMVTLPGAACDRAALDTLFSQGHGKRPGLRIEIDALSEIAAWPGGAVVAYRETQTDGAGCRTVRRATVVFERDGAGRIAWRHLHETAVAGAPA</sequence>
<dbReference type="SUPFAM" id="SSF54427">
    <property type="entry name" value="NTF2-like"/>
    <property type="match status" value="1"/>
</dbReference>
<organism evidence="1 2">
    <name type="scientific">Cupriavidus malaysiensis</name>
    <dbReference type="NCBI Taxonomy" id="367825"/>
    <lineage>
        <taxon>Bacteria</taxon>
        <taxon>Pseudomonadati</taxon>
        <taxon>Pseudomonadota</taxon>
        <taxon>Betaproteobacteria</taxon>
        <taxon>Burkholderiales</taxon>
        <taxon>Burkholderiaceae</taxon>
        <taxon>Cupriavidus</taxon>
    </lineage>
</organism>
<keyword evidence="2" id="KW-1185">Reference proteome</keyword>
<name>A0ABN4TS26_9BURK</name>
<proteinExistence type="predicted"/>
<dbReference type="RefSeq" id="WP_071072603.1">
    <property type="nucleotide sequence ID" value="NZ_CP017755.1"/>
</dbReference>